<accession>A0AAE4NTG1</accession>
<dbReference type="EMBL" id="JAVDZE010000001">
    <property type="protein sequence ID" value="MDV3103345.1"/>
    <property type="molecule type" value="Genomic_DNA"/>
</dbReference>
<proteinExistence type="predicted"/>
<evidence type="ECO:0000313" key="2">
    <source>
        <dbReference type="Proteomes" id="UP001245683"/>
    </source>
</evidence>
<dbReference type="Proteomes" id="UP001245683">
    <property type="component" value="Unassembled WGS sequence"/>
</dbReference>
<reference evidence="1 2" key="1">
    <citation type="submission" date="2023-08" db="EMBL/GenBank/DDBJ databases">
        <title>Draft genome sequence of Thermococcus waiotapuensis WT1T, a thermophilic sulphur-dependent archaeon from order Thermococcales.</title>
        <authorList>
            <person name="Manners S.H."/>
            <person name="Carere C.R."/>
            <person name="Dhami M.K."/>
            <person name="Dobson R.C.J."/>
            <person name="Stott M.B."/>
        </authorList>
    </citation>
    <scope>NUCLEOTIDE SEQUENCE [LARGE SCALE GENOMIC DNA]</scope>
    <source>
        <strain evidence="1 2">WT1</strain>
    </source>
</reference>
<sequence length="55" mass="6445">MLIDMKTLSVLMEIRSKRGGKKRSAERMLGILEGKLPEGMTSMELLRRMREEEYD</sequence>
<dbReference type="AlphaFoldDB" id="A0AAE4NTG1"/>
<protein>
    <submittedName>
        <fullName evidence="1">Uncharacterized protein</fullName>
    </submittedName>
</protein>
<dbReference type="RefSeq" id="WP_010477445.1">
    <property type="nucleotide sequence ID" value="NZ_JAVDZE010000001.1"/>
</dbReference>
<comment type="caution">
    <text evidence="1">The sequence shown here is derived from an EMBL/GenBank/DDBJ whole genome shotgun (WGS) entry which is preliminary data.</text>
</comment>
<organism evidence="1 2">
    <name type="scientific">Thermococcus waiotapuensis</name>
    <dbReference type="NCBI Taxonomy" id="90909"/>
    <lineage>
        <taxon>Archaea</taxon>
        <taxon>Methanobacteriati</taxon>
        <taxon>Methanobacteriota</taxon>
        <taxon>Thermococci</taxon>
        <taxon>Thermococcales</taxon>
        <taxon>Thermococcaceae</taxon>
        <taxon>Thermococcus</taxon>
    </lineage>
</organism>
<keyword evidence="2" id="KW-1185">Reference proteome</keyword>
<name>A0AAE4NTG1_9EURY</name>
<evidence type="ECO:0000313" key="1">
    <source>
        <dbReference type="EMBL" id="MDV3103345.1"/>
    </source>
</evidence>
<gene>
    <name evidence="1" type="ORF">RBI02_02120</name>
</gene>